<dbReference type="InterPro" id="IPR031313">
    <property type="entry name" value="Sin1_PH_dom"/>
</dbReference>
<dbReference type="Proteomes" id="UP000054560">
    <property type="component" value="Unassembled WGS sequence"/>
</dbReference>
<reference evidence="5 6" key="1">
    <citation type="submission" date="2011-02" db="EMBL/GenBank/DDBJ databases">
        <title>The Genome Sequence of Sphaeroforma arctica JP610.</title>
        <authorList>
            <consortium name="The Broad Institute Genome Sequencing Platform"/>
            <person name="Russ C."/>
            <person name="Cuomo C."/>
            <person name="Young S.K."/>
            <person name="Zeng Q."/>
            <person name="Gargeya S."/>
            <person name="Alvarado L."/>
            <person name="Berlin A."/>
            <person name="Chapman S.B."/>
            <person name="Chen Z."/>
            <person name="Freedman E."/>
            <person name="Gellesch M."/>
            <person name="Goldberg J."/>
            <person name="Griggs A."/>
            <person name="Gujja S."/>
            <person name="Heilman E."/>
            <person name="Heiman D."/>
            <person name="Howarth C."/>
            <person name="Mehta T."/>
            <person name="Neiman D."/>
            <person name="Pearson M."/>
            <person name="Roberts A."/>
            <person name="Saif S."/>
            <person name="Shea T."/>
            <person name="Shenoy N."/>
            <person name="Sisk P."/>
            <person name="Stolte C."/>
            <person name="Sykes S."/>
            <person name="White J."/>
            <person name="Yandava C."/>
            <person name="Burger G."/>
            <person name="Gray M.W."/>
            <person name="Holland P.W.H."/>
            <person name="King N."/>
            <person name="Lang F.B.F."/>
            <person name="Roger A.J."/>
            <person name="Ruiz-Trillo I."/>
            <person name="Haas B."/>
            <person name="Nusbaum C."/>
            <person name="Birren B."/>
        </authorList>
    </citation>
    <scope>NUCLEOTIDE SEQUENCE [LARGE SCALE GENOMIC DNA]</scope>
    <source>
        <strain evidence="5 6">JP610</strain>
    </source>
</reference>
<name>A0A0L0FPZ9_9EUKA</name>
<dbReference type="InterPro" id="IPR008828">
    <property type="entry name" value="Sin1/Avo1"/>
</dbReference>
<dbReference type="InterPro" id="IPR011993">
    <property type="entry name" value="PH-like_dom_sf"/>
</dbReference>
<dbReference type="GeneID" id="25909211"/>
<dbReference type="GO" id="GO:0031932">
    <property type="term" value="C:TORC2 complex"/>
    <property type="evidence" value="ECO:0007669"/>
    <property type="project" value="InterPro"/>
</dbReference>
<accession>A0A0L0FPZ9</accession>
<comment type="similarity">
    <text evidence="1">Belongs to the SIN1 family.</text>
</comment>
<sequence>MCHLAQTKRIRDVTGTDPNYPYRCNALHTRFSLPRAASTENMKPVCEQDVCVLRSAQVHDLVGVFLWKCHEENKVGGDSGVEIDQKGVDAYELRDIEDGVPSLDWPPLPGTQDLSKFAFDTMAMVRVPRKEKKKIKKEYVVVTTPGGRSTVPIDLDCTVSELLKMVSLFILSVGKRMDDFEPSDTHQKEQSAEKNEREEKFKTYTSESFAVYKKMNIFGKKEEMVFVIEGDKLSIIPTIMDSTNSWTPRSTWNDLRMAHGRHTPQKLLYYNMDDVVRACLVPEKSDRTFQFVVASKKPVTGMTEYNTHEFETKRVEDVARVIRKMDRILNTRKSEARTNYDAYLEAQEAAPKRRWV</sequence>
<gene>
    <name evidence="5" type="ORF">SARC_08707</name>
</gene>
<proteinExistence type="inferred from homology"/>
<feature type="domain" description="SIN1-type PH" evidence="4">
    <location>
        <begin position="207"/>
        <end position="330"/>
    </location>
</feature>
<dbReference type="AlphaFoldDB" id="A0A0L0FPZ9"/>
<organism evidence="5 6">
    <name type="scientific">Sphaeroforma arctica JP610</name>
    <dbReference type="NCBI Taxonomy" id="667725"/>
    <lineage>
        <taxon>Eukaryota</taxon>
        <taxon>Ichthyosporea</taxon>
        <taxon>Ichthyophonida</taxon>
        <taxon>Sphaeroforma</taxon>
    </lineage>
</organism>
<evidence type="ECO:0000259" key="4">
    <source>
        <dbReference type="Pfam" id="PF16979"/>
    </source>
</evidence>
<dbReference type="EMBL" id="KQ242406">
    <property type="protein sequence ID" value="KNC78877.1"/>
    <property type="molecule type" value="Genomic_DNA"/>
</dbReference>
<protein>
    <submittedName>
        <fullName evidence="5">Uncharacterized protein</fullName>
    </submittedName>
</protein>
<evidence type="ECO:0000313" key="5">
    <source>
        <dbReference type="EMBL" id="KNC78877.1"/>
    </source>
</evidence>
<evidence type="ECO:0000259" key="3">
    <source>
        <dbReference type="Pfam" id="PF16978"/>
    </source>
</evidence>
<evidence type="ECO:0000313" key="6">
    <source>
        <dbReference type="Proteomes" id="UP000054560"/>
    </source>
</evidence>
<feature type="region of interest" description="Disordered" evidence="2">
    <location>
        <begin position="180"/>
        <end position="199"/>
    </location>
</feature>
<dbReference type="GO" id="GO:0005886">
    <property type="term" value="C:plasma membrane"/>
    <property type="evidence" value="ECO:0007669"/>
    <property type="project" value="TreeGrafter"/>
</dbReference>
<dbReference type="PANTHER" id="PTHR13335">
    <property type="entry name" value="TARGET OF RAPAMYCIN COMPLEX 2 SUBUNIT MAPKAP1"/>
    <property type="match status" value="1"/>
</dbReference>
<dbReference type="Pfam" id="PF16978">
    <property type="entry name" value="CRIM"/>
    <property type="match status" value="1"/>
</dbReference>
<dbReference type="RefSeq" id="XP_014152779.1">
    <property type="nucleotide sequence ID" value="XM_014297304.1"/>
</dbReference>
<dbReference type="Pfam" id="PF16979">
    <property type="entry name" value="SIN1_PH"/>
    <property type="match status" value="1"/>
</dbReference>
<evidence type="ECO:0000256" key="2">
    <source>
        <dbReference type="SAM" id="MobiDB-lite"/>
    </source>
</evidence>
<dbReference type="Gene3D" id="2.30.29.30">
    <property type="entry name" value="Pleckstrin-homology domain (PH domain)/Phosphotyrosine-binding domain (PTB)"/>
    <property type="match status" value="1"/>
</dbReference>
<dbReference type="InterPro" id="IPR031567">
    <property type="entry name" value="CRIM_dom"/>
</dbReference>
<evidence type="ECO:0000256" key="1">
    <source>
        <dbReference type="ARBA" id="ARBA00009407"/>
    </source>
</evidence>
<dbReference type="GO" id="GO:0038203">
    <property type="term" value="P:TORC2 signaling"/>
    <property type="evidence" value="ECO:0007669"/>
    <property type="project" value="TreeGrafter"/>
</dbReference>
<feature type="domain" description="CRIM" evidence="3">
    <location>
        <begin position="47"/>
        <end position="134"/>
    </location>
</feature>
<dbReference type="GO" id="GO:0005546">
    <property type="term" value="F:phosphatidylinositol-4,5-bisphosphate binding"/>
    <property type="evidence" value="ECO:0007669"/>
    <property type="project" value="TreeGrafter"/>
</dbReference>
<dbReference type="PANTHER" id="PTHR13335:SF1">
    <property type="entry name" value="TARGET OF RAPAMYCIN COMPLEX 2 SUBUNIT MAPKAP1"/>
    <property type="match status" value="1"/>
</dbReference>
<dbReference type="GO" id="GO:0005737">
    <property type="term" value="C:cytoplasm"/>
    <property type="evidence" value="ECO:0007669"/>
    <property type="project" value="TreeGrafter"/>
</dbReference>
<keyword evidence="6" id="KW-1185">Reference proteome</keyword>